<evidence type="ECO:0000313" key="3">
    <source>
        <dbReference type="Proteomes" id="UP000467841"/>
    </source>
</evidence>
<dbReference type="InterPro" id="IPR040256">
    <property type="entry name" value="At4g02000-like"/>
</dbReference>
<dbReference type="EMBL" id="CACVBM020001784">
    <property type="protein sequence ID" value="CAA7059509.1"/>
    <property type="molecule type" value="Genomic_DNA"/>
</dbReference>
<feature type="domain" description="DUF4283" evidence="1">
    <location>
        <begin position="44"/>
        <end position="126"/>
    </location>
</feature>
<evidence type="ECO:0000259" key="1">
    <source>
        <dbReference type="Pfam" id="PF14111"/>
    </source>
</evidence>
<dbReference type="AlphaFoldDB" id="A0A6D2L1N9"/>
<reference evidence="2" key="1">
    <citation type="submission" date="2020-01" db="EMBL/GenBank/DDBJ databases">
        <authorList>
            <person name="Mishra B."/>
        </authorList>
    </citation>
    <scope>NUCLEOTIDE SEQUENCE [LARGE SCALE GENOMIC DNA]</scope>
</reference>
<comment type="caution">
    <text evidence="2">The sequence shown here is derived from an EMBL/GenBank/DDBJ whole genome shotgun (WGS) entry which is preliminary data.</text>
</comment>
<dbReference type="PANTHER" id="PTHR31286:SF132">
    <property type="entry name" value="DUF4283 DOMAIN-CONTAINING PROTEIN"/>
    <property type="match status" value="1"/>
</dbReference>
<dbReference type="Pfam" id="PF14111">
    <property type="entry name" value="DUF4283"/>
    <property type="match status" value="1"/>
</dbReference>
<gene>
    <name evidence="2" type="ORF">MERR_LOCUS46745</name>
</gene>
<dbReference type="InterPro" id="IPR025558">
    <property type="entry name" value="DUF4283"/>
</dbReference>
<keyword evidence="3" id="KW-1185">Reference proteome</keyword>
<accession>A0A6D2L1N9</accession>
<dbReference type="Proteomes" id="UP000467841">
    <property type="component" value="Unassembled WGS sequence"/>
</dbReference>
<evidence type="ECO:0000313" key="2">
    <source>
        <dbReference type="EMBL" id="CAA7059509.1"/>
    </source>
</evidence>
<name>A0A6D2L1N9_9BRAS</name>
<dbReference type="PANTHER" id="PTHR31286">
    <property type="entry name" value="GLYCINE-RICH CELL WALL STRUCTURAL PROTEIN 1.8-LIKE"/>
    <property type="match status" value="1"/>
</dbReference>
<protein>
    <recommendedName>
        <fullName evidence="1">DUF4283 domain-containing protein</fullName>
    </recommendedName>
</protein>
<sequence length="165" mass="19357">MSRANNLRYPEGAIRHGGSSARRRLEMEDYIIQIPECDINEVSERFKLTLMGRMFNLEGRSVDALIGMLPKEKIWDVEGRVRGFNLGNDRFQFDFDNEADLLKVLSKRPCHFNRWSFALEQWEPSTKEDFPNTIPFWITVRGVPMHYWNNNTFTEIGRVLGTIEV</sequence>
<dbReference type="OrthoDB" id="1108329at2759"/>
<organism evidence="2 3">
    <name type="scientific">Microthlaspi erraticum</name>
    <dbReference type="NCBI Taxonomy" id="1685480"/>
    <lineage>
        <taxon>Eukaryota</taxon>
        <taxon>Viridiplantae</taxon>
        <taxon>Streptophyta</taxon>
        <taxon>Embryophyta</taxon>
        <taxon>Tracheophyta</taxon>
        <taxon>Spermatophyta</taxon>
        <taxon>Magnoliopsida</taxon>
        <taxon>eudicotyledons</taxon>
        <taxon>Gunneridae</taxon>
        <taxon>Pentapetalae</taxon>
        <taxon>rosids</taxon>
        <taxon>malvids</taxon>
        <taxon>Brassicales</taxon>
        <taxon>Brassicaceae</taxon>
        <taxon>Coluteocarpeae</taxon>
        <taxon>Microthlaspi</taxon>
    </lineage>
</organism>
<proteinExistence type="predicted"/>